<evidence type="ECO:0000313" key="2">
    <source>
        <dbReference type="Proteomes" id="UP001558652"/>
    </source>
</evidence>
<dbReference type="Proteomes" id="UP001558652">
    <property type="component" value="Unassembled WGS sequence"/>
</dbReference>
<accession>A0ABD0XXR7</accession>
<sequence>MIIRGIAGKEIFTIEGSRGGACGGGVEGKRASRMHNAVVGGRLPLELEVEGRVEWRRRRRGGGLLSSGAGWRIDRVRNGLAQGFVSATYVSSAHRFMRSNRLQHSERVSIYPDGILEWNCLRL</sequence>
<dbReference type="AlphaFoldDB" id="A0ABD0XXR7"/>
<dbReference type="EMBL" id="JBFDAA010000020">
    <property type="protein sequence ID" value="KAL1115425.1"/>
    <property type="molecule type" value="Genomic_DNA"/>
</dbReference>
<proteinExistence type="predicted"/>
<comment type="caution">
    <text evidence="1">The sequence shown here is derived from an EMBL/GenBank/DDBJ whole genome shotgun (WGS) entry which is preliminary data.</text>
</comment>
<reference evidence="1 2" key="1">
    <citation type="submission" date="2024-07" db="EMBL/GenBank/DDBJ databases">
        <title>Chromosome-level genome assembly of the water stick insect Ranatra chinensis (Heteroptera: Nepidae).</title>
        <authorList>
            <person name="Liu X."/>
        </authorList>
    </citation>
    <scope>NUCLEOTIDE SEQUENCE [LARGE SCALE GENOMIC DNA]</scope>
    <source>
        <strain evidence="1">Cailab_2021Rc</strain>
        <tissue evidence="1">Muscle</tissue>
    </source>
</reference>
<keyword evidence="2" id="KW-1185">Reference proteome</keyword>
<protein>
    <submittedName>
        <fullName evidence="1">Uncharacterized protein</fullName>
    </submittedName>
</protein>
<name>A0ABD0XXR7_9HEMI</name>
<evidence type="ECO:0000313" key="1">
    <source>
        <dbReference type="EMBL" id="KAL1115425.1"/>
    </source>
</evidence>
<gene>
    <name evidence="1" type="ORF">AAG570_007455</name>
</gene>
<organism evidence="1 2">
    <name type="scientific">Ranatra chinensis</name>
    <dbReference type="NCBI Taxonomy" id="642074"/>
    <lineage>
        <taxon>Eukaryota</taxon>
        <taxon>Metazoa</taxon>
        <taxon>Ecdysozoa</taxon>
        <taxon>Arthropoda</taxon>
        <taxon>Hexapoda</taxon>
        <taxon>Insecta</taxon>
        <taxon>Pterygota</taxon>
        <taxon>Neoptera</taxon>
        <taxon>Paraneoptera</taxon>
        <taxon>Hemiptera</taxon>
        <taxon>Heteroptera</taxon>
        <taxon>Panheteroptera</taxon>
        <taxon>Nepomorpha</taxon>
        <taxon>Nepidae</taxon>
        <taxon>Ranatrinae</taxon>
        <taxon>Ranatra</taxon>
    </lineage>
</organism>